<evidence type="ECO:0000313" key="3">
    <source>
        <dbReference type="Proteomes" id="UP000298482"/>
    </source>
</evidence>
<dbReference type="Pfam" id="PF12730">
    <property type="entry name" value="ABC2_membrane_4"/>
    <property type="match status" value="1"/>
</dbReference>
<gene>
    <name evidence="2" type="ORF">E2556_01830</name>
</gene>
<organism evidence="2 3">
    <name type="scientific">Staphylococcus croceilyticus</name>
    <dbReference type="NCBI Taxonomy" id="319942"/>
    <lineage>
        <taxon>Bacteria</taxon>
        <taxon>Bacillati</taxon>
        <taxon>Bacillota</taxon>
        <taxon>Bacilli</taxon>
        <taxon>Bacillales</taxon>
        <taxon>Staphylococcaceae</taxon>
        <taxon>Staphylococcus</taxon>
    </lineage>
</organism>
<keyword evidence="1" id="KW-0472">Membrane</keyword>
<dbReference type="EMBL" id="SRJF01000001">
    <property type="protein sequence ID" value="TGA81080.1"/>
    <property type="molecule type" value="Genomic_DNA"/>
</dbReference>
<dbReference type="RefSeq" id="WP_135350982.1">
    <property type="nucleotide sequence ID" value="NZ_SRJF01000001.1"/>
</dbReference>
<comment type="caution">
    <text evidence="2">The sequence shown here is derived from an EMBL/GenBank/DDBJ whole genome shotgun (WGS) entry which is preliminary data.</text>
</comment>
<feature type="transmembrane region" description="Helical" evidence="1">
    <location>
        <begin position="57"/>
        <end position="75"/>
    </location>
</feature>
<evidence type="ECO:0000313" key="2">
    <source>
        <dbReference type="EMBL" id="TGA81080.1"/>
    </source>
</evidence>
<reference evidence="2 3" key="1">
    <citation type="submission" date="2019-04" db="EMBL/GenBank/DDBJ databases">
        <title>Genomic characterization of Staphylococcus petrasii strains.</title>
        <authorList>
            <person name="Vrbovska V."/>
            <person name="Kovarovic V."/>
            <person name="Maslanova I."/>
            <person name="Indrakova A."/>
            <person name="Petras P."/>
            <person name="Sedo O."/>
            <person name="Svec P."/>
            <person name="Fisarova L."/>
            <person name="Sedlacek I."/>
            <person name="Doskar J."/>
            <person name="Pantucek R."/>
        </authorList>
    </citation>
    <scope>NUCLEOTIDE SEQUENCE [LARGE SCALE GENOMIC DNA]</scope>
    <source>
        <strain evidence="2 3">CCM 8421</strain>
    </source>
</reference>
<sequence length="240" mass="27544">MITFIKNEFIKVKSERFILVVILLSLIPFTMNIANFFLNNRSLSLENGFYFRFYNQYFMLGPIVIGIISTSVFYIEYKNNTLLNWLTYSKNKSKLFLSKLLIIIFYCFVIYTINLTLILALYLINNRNFIDLVHISISFTFLNLLLSIFLIPLSIFTLIVFNNYIISIVITIGITLLSMILIPAPFAALIPTTLSYRFSIAIISSSMSLDSTPNIIIGLTILILLSISMTYLSLRQLKAS</sequence>
<feature type="transmembrane region" description="Helical" evidence="1">
    <location>
        <begin position="96"/>
        <end position="124"/>
    </location>
</feature>
<feature type="transmembrane region" description="Helical" evidence="1">
    <location>
        <begin position="168"/>
        <end position="190"/>
    </location>
</feature>
<feature type="transmembrane region" description="Helical" evidence="1">
    <location>
        <begin position="215"/>
        <end position="234"/>
    </location>
</feature>
<evidence type="ECO:0000256" key="1">
    <source>
        <dbReference type="SAM" id="Phobius"/>
    </source>
</evidence>
<name>A0ABY2KKS3_9STAP</name>
<keyword evidence="3" id="KW-1185">Reference proteome</keyword>
<feature type="transmembrane region" description="Helical" evidence="1">
    <location>
        <begin position="17"/>
        <end position="37"/>
    </location>
</feature>
<keyword evidence="1" id="KW-0812">Transmembrane</keyword>
<evidence type="ECO:0008006" key="4">
    <source>
        <dbReference type="Google" id="ProtNLM"/>
    </source>
</evidence>
<protein>
    <recommendedName>
        <fullName evidence="4">ABC transporter permease</fullName>
    </recommendedName>
</protein>
<feature type="transmembrane region" description="Helical" evidence="1">
    <location>
        <begin position="136"/>
        <end position="161"/>
    </location>
</feature>
<dbReference type="Proteomes" id="UP000298482">
    <property type="component" value="Unassembled WGS sequence"/>
</dbReference>
<proteinExistence type="predicted"/>
<accession>A0ABY2KKS3</accession>
<keyword evidence="1" id="KW-1133">Transmembrane helix</keyword>